<keyword evidence="3" id="KW-1185">Reference proteome</keyword>
<gene>
    <name evidence="2" type="ORF">PRZ48_006894</name>
</gene>
<protein>
    <submittedName>
        <fullName evidence="2">Uncharacterized protein</fullName>
    </submittedName>
</protein>
<accession>A0ABR0EIY7</accession>
<organism evidence="2 3">
    <name type="scientific">Zasmidium cellare</name>
    <name type="common">Wine cellar mold</name>
    <name type="synonym">Racodium cellare</name>
    <dbReference type="NCBI Taxonomy" id="395010"/>
    <lineage>
        <taxon>Eukaryota</taxon>
        <taxon>Fungi</taxon>
        <taxon>Dikarya</taxon>
        <taxon>Ascomycota</taxon>
        <taxon>Pezizomycotina</taxon>
        <taxon>Dothideomycetes</taxon>
        <taxon>Dothideomycetidae</taxon>
        <taxon>Mycosphaerellales</taxon>
        <taxon>Mycosphaerellaceae</taxon>
        <taxon>Zasmidium</taxon>
    </lineage>
</organism>
<sequence>MFGFSNLLRGLWSDAQLAYTFNENRTCHGTPTSSTPTAKMTSIFGPSIAVASKGRSTAPSTTSFPQPKSMSNNATDEEKPDPEPPIDDPNASCPLFLLTGEVRNRIYAYATSYPGKIHPKTTPPLTLVSRLLHHEVPPIFHNVNTFHLSTPSQIARWPALRHHTKDTRLHIDLASSAAFGWTIRSYGLQPIKILKDEGEGLTVLWVSLERGVEMVAEGAGRKGVFLSIAYLAEVAYHGWDGV</sequence>
<evidence type="ECO:0000256" key="1">
    <source>
        <dbReference type="SAM" id="MobiDB-lite"/>
    </source>
</evidence>
<feature type="region of interest" description="Disordered" evidence="1">
    <location>
        <begin position="52"/>
        <end position="90"/>
    </location>
</feature>
<dbReference type="EMBL" id="JAXOVC010000005">
    <property type="protein sequence ID" value="KAK4501088.1"/>
    <property type="molecule type" value="Genomic_DNA"/>
</dbReference>
<name>A0ABR0EIY7_ZASCE</name>
<feature type="compositionally biased region" description="Polar residues" evidence="1">
    <location>
        <begin position="54"/>
        <end position="74"/>
    </location>
</feature>
<proteinExistence type="predicted"/>
<evidence type="ECO:0000313" key="3">
    <source>
        <dbReference type="Proteomes" id="UP001305779"/>
    </source>
</evidence>
<dbReference type="Proteomes" id="UP001305779">
    <property type="component" value="Unassembled WGS sequence"/>
</dbReference>
<comment type="caution">
    <text evidence="2">The sequence shown here is derived from an EMBL/GenBank/DDBJ whole genome shotgun (WGS) entry which is preliminary data.</text>
</comment>
<evidence type="ECO:0000313" key="2">
    <source>
        <dbReference type="EMBL" id="KAK4501088.1"/>
    </source>
</evidence>
<reference evidence="2 3" key="1">
    <citation type="journal article" date="2023" name="G3 (Bethesda)">
        <title>A chromosome-level genome assembly of Zasmidium syzygii isolated from banana leaves.</title>
        <authorList>
            <person name="van Westerhoven A.C."/>
            <person name="Mehrabi R."/>
            <person name="Talebi R."/>
            <person name="Steentjes M.B.F."/>
            <person name="Corcolon B."/>
            <person name="Chong P.A."/>
            <person name="Kema G.H.J."/>
            <person name="Seidl M.F."/>
        </authorList>
    </citation>
    <scope>NUCLEOTIDE SEQUENCE [LARGE SCALE GENOMIC DNA]</scope>
    <source>
        <strain evidence="2 3">P124</strain>
    </source>
</reference>